<name>A0A4R2NMK3_RHOAD</name>
<dbReference type="OrthoDB" id="8548427at2"/>
<keyword evidence="1" id="KW-1133">Transmembrane helix</keyword>
<dbReference type="AlphaFoldDB" id="A0A4R2NMK3"/>
<keyword evidence="1" id="KW-0812">Transmembrane</keyword>
<sequence>MCWSAEVSVAMVGIGAAATAATAWRGEARGIWVTLGFFTFMEALQAAGYAVVDDCTNPANRAVTLLSYLHIAVQPFFINAFAMAIVGHTVPARTRRAVWAVCGAATAWMLAQLIPLEALGTCRPGSVLCGERLCTITGTWHIGWEVPLNALTGYIPSLMGQTLQFPSYILAAFVMPLFYGAWRFVLFHAAVGPILANLLTDNPNEMPAIWCLFSVAIILVGMSPAIRRPLAGPRGRTA</sequence>
<dbReference type="Proteomes" id="UP000295733">
    <property type="component" value="Unassembled WGS sequence"/>
</dbReference>
<dbReference type="EMBL" id="SLXL01000006">
    <property type="protein sequence ID" value="TCP22518.1"/>
    <property type="molecule type" value="Genomic_DNA"/>
</dbReference>
<keyword evidence="1" id="KW-0472">Membrane</keyword>
<reference evidence="2 3" key="1">
    <citation type="submission" date="2019-03" db="EMBL/GenBank/DDBJ databases">
        <title>Genomic Encyclopedia of Type Strains, Phase IV (KMG-IV): sequencing the most valuable type-strain genomes for metagenomic binning, comparative biology and taxonomic classification.</title>
        <authorList>
            <person name="Goeker M."/>
        </authorList>
    </citation>
    <scope>NUCLEOTIDE SEQUENCE [LARGE SCALE GENOMIC DNA]</scope>
    <source>
        <strain evidence="2 3">DSM 2781</strain>
    </source>
</reference>
<evidence type="ECO:0000313" key="3">
    <source>
        <dbReference type="Proteomes" id="UP000295733"/>
    </source>
</evidence>
<feature type="transmembrane region" description="Helical" evidence="1">
    <location>
        <begin position="207"/>
        <end position="226"/>
    </location>
</feature>
<comment type="caution">
    <text evidence="2">The sequence shown here is derived from an EMBL/GenBank/DDBJ whole genome shotgun (WGS) entry which is preliminary data.</text>
</comment>
<dbReference type="Pfam" id="PF19069">
    <property type="entry name" value="DUF5765"/>
    <property type="match status" value="1"/>
</dbReference>
<dbReference type="InterPro" id="IPR043912">
    <property type="entry name" value="DUF5765"/>
</dbReference>
<gene>
    <name evidence="2" type="ORF">EV656_106104</name>
</gene>
<dbReference type="RefSeq" id="WP_132603306.1">
    <property type="nucleotide sequence ID" value="NZ_NRRP01000015.1"/>
</dbReference>
<feature type="transmembrane region" description="Helical" evidence="1">
    <location>
        <begin position="97"/>
        <end position="116"/>
    </location>
</feature>
<accession>A0A4R2NMK3</accession>
<feature type="transmembrane region" description="Helical" evidence="1">
    <location>
        <begin position="168"/>
        <end position="195"/>
    </location>
</feature>
<protein>
    <submittedName>
        <fullName evidence="2">Uncharacterized protein</fullName>
    </submittedName>
</protein>
<feature type="transmembrane region" description="Helical" evidence="1">
    <location>
        <begin position="30"/>
        <end position="52"/>
    </location>
</feature>
<evidence type="ECO:0000313" key="2">
    <source>
        <dbReference type="EMBL" id="TCP22518.1"/>
    </source>
</evidence>
<organism evidence="2 3">
    <name type="scientific">Rhodovulum adriaticum</name>
    <name type="common">Rhodopseudomonas adriatica</name>
    <dbReference type="NCBI Taxonomy" id="35804"/>
    <lineage>
        <taxon>Bacteria</taxon>
        <taxon>Pseudomonadati</taxon>
        <taxon>Pseudomonadota</taxon>
        <taxon>Alphaproteobacteria</taxon>
        <taxon>Rhodobacterales</taxon>
        <taxon>Paracoccaceae</taxon>
        <taxon>Rhodovulum</taxon>
    </lineage>
</organism>
<evidence type="ECO:0000256" key="1">
    <source>
        <dbReference type="SAM" id="Phobius"/>
    </source>
</evidence>
<feature type="transmembrane region" description="Helical" evidence="1">
    <location>
        <begin position="64"/>
        <end position="85"/>
    </location>
</feature>
<keyword evidence="3" id="KW-1185">Reference proteome</keyword>
<proteinExistence type="predicted"/>
<feature type="transmembrane region" description="Helical" evidence="1">
    <location>
        <begin position="7"/>
        <end position="24"/>
    </location>
</feature>